<accession>A0ABX0UFR3</accession>
<comment type="caution">
    <text evidence="1">The sequence shown here is derived from an EMBL/GenBank/DDBJ whole genome shotgun (WGS) entry which is preliminary data.</text>
</comment>
<protein>
    <submittedName>
        <fullName evidence="1">Uncharacterized protein</fullName>
    </submittedName>
</protein>
<dbReference type="Proteomes" id="UP001179181">
    <property type="component" value="Unassembled WGS sequence"/>
</dbReference>
<keyword evidence="2" id="KW-1185">Reference proteome</keyword>
<evidence type="ECO:0000313" key="2">
    <source>
        <dbReference type="Proteomes" id="UP001179181"/>
    </source>
</evidence>
<gene>
    <name evidence="1" type="ORF">FHS68_001004</name>
</gene>
<proteinExistence type="predicted"/>
<reference evidence="1 2" key="1">
    <citation type="submission" date="2020-03" db="EMBL/GenBank/DDBJ databases">
        <title>Genomic Encyclopedia of Type Strains, Phase IV (KMG-IV): sequencing the most valuable type-strain genomes for metagenomic binning, comparative biology and taxonomic classification.</title>
        <authorList>
            <person name="Goeker M."/>
        </authorList>
    </citation>
    <scope>NUCLEOTIDE SEQUENCE [LARGE SCALE GENOMIC DNA]</scope>
    <source>
        <strain evidence="1 2">DSM 102865</strain>
    </source>
</reference>
<dbReference type="EMBL" id="JAASQJ010000001">
    <property type="protein sequence ID" value="NIJ51848.1"/>
    <property type="molecule type" value="Genomic_DNA"/>
</dbReference>
<dbReference type="RefSeq" id="WP_167267765.1">
    <property type="nucleotide sequence ID" value="NZ_JAASQJ010000001.1"/>
</dbReference>
<organism evidence="1 2">
    <name type="scientific">Dyadobacter arcticus</name>
    <dbReference type="NCBI Taxonomy" id="1078754"/>
    <lineage>
        <taxon>Bacteria</taxon>
        <taxon>Pseudomonadati</taxon>
        <taxon>Bacteroidota</taxon>
        <taxon>Cytophagia</taxon>
        <taxon>Cytophagales</taxon>
        <taxon>Spirosomataceae</taxon>
        <taxon>Dyadobacter</taxon>
    </lineage>
</organism>
<evidence type="ECO:0000313" key="1">
    <source>
        <dbReference type="EMBL" id="NIJ51848.1"/>
    </source>
</evidence>
<sequence>MQQFIERIENLQSKGNNLFPQGIFPARRVNPLIGYQRPDTTIFFSSIICFTLQSIRKDATAEIQAKIDSICAKVILNYPDFKNKDGLKTYNFWKTKPSKHFPNGFVFRHFDHFRIPDDVDDTAFVYMTTNPSQDELDWLKGKLAVHANGSKKWISNTLPEYKSLKAYSTWFGKNMYVEFDISVLSNLLYCIMHYKLPFNQHDSDSLAYIRSVIETGRYLQSPFRFAHQYPRAPLIIYHVARLIGTFDPEHLRTARVKFVNDIIRLSAVTENRMDRVILASSLIRLGVKTERIEIEKFKTADFKGFYFFIAGLLTAYQNPLLYRLSIHPLFHMHWICEAHCWTLLAEYQTLWNGFENDQSISPSNAF</sequence>
<name>A0ABX0UFR3_9BACT</name>